<dbReference type="PROSITE" id="PS51838">
    <property type="entry name" value="HDAG"/>
    <property type="match status" value="1"/>
</dbReference>
<evidence type="ECO:0000256" key="1">
    <source>
        <dbReference type="SAM" id="MobiDB-lite"/>
    </source>
</evidence>
<feature type="domain" description="HDAg" evidence="2">
    <location>
        <begin position="89"/>
        <end position="127"/>
    </location>
</feature>
<dbReference type="PANTHER" id="PTHR13328">
    <property type="entry name" value="NEGATIVE ELONGATION FACTOR A NELF-A"/>
    <property type="match status" value="1"/>
</dbReference>
<feature type="region of interest" description="Disordered" evidence="1">
    <location>
        <begin position="247"/>
        <end position="321"/>
    </location>
</feature>
<feature type="region of interest" description="Disordered" evidence="1">
    <location>
        <begin position="327"/>
        <end position="346"/>
    </location>
</feature>
<feature type="region of interest" description="Disordered" evidence="1">
    <location>
        <begin position="133"/>
        <end position="164"/>
    </location>
</feature>
<organism evidence="3 4">
    <name type="scientific">Rousettus aegyptiacus</name>
    <name type="common">Egyptian fruit bat</name>
    <name type="synonym">Pteropus aegyptiacus</name>
    <dbReference type="NCBI Taxonomy" id="9407"/>
    <lineage>
        <taxon>Eukaryota</taxon>
        <taxon>Metazoa</taxon>
        <taxon>Chordata</taxon>
        <taxon>Craniata</taxon>
        <taxon>Vertebrata</taxon>
        <taxon>Euteleostomi</taxon>
        <taxon>Mammalia</taxon>
        <taxon>Eutheria</taxon>
        <taxon>Laurasiatheria</taxon>
        <taxon>Chiroptera</taxon>
        <taxon>Yinpterochiroptera</taxon>
        <taxon>Pteropodoidea</taxon>
        <taxon>Pteropodidae</taxon>
        <taxon>Rousettinae</taxon>
        <taxon>Rousettus</taxon>
    </lineage>
</organism>
<protein>
    <submittedName>
        <fullName evidence="3">Negative elongation factor complex member A</fullName>
    </submittedName>
</protein>
<name>A0A7J8E9R9_ROUAE</name>
<reference evidence="3 4" key="1">
    <citation type="journal article" date="2020" name="Nature">
        <title>Six reference-quality genomes reveal evolution of bat adaptations.</title>
        <authorList>
            <person name="Jebb D."/>
            <person name="Huang Z."/>
            <person name="Pippel M."/>
            <person name="Hughes G.M."/>
            <person name="Lavrichenko K."/>
            <person name="Devanna P."/>
            <person name="Winkler S."/>
            <person name="Jermiin L.S."/>
            <person name="Skirmuntt E.C."/>
            <person name="Katzourakis A."/>
            <person name="Burkitt-Gray L."/>
            <person name="Ray D.A."/>
            <person name="Sullivan K.A.M."/>
            <person name="Roscito J.G."/>
            <person name="Kirilenko B.M."/>
            <person name="Davalos L.M."/>
            <person name="Corthals A.P."/>
            <person name="Power M.L."/>
            <person name="Jones G."/>
            <person name="Ransome R.D."/>
            <person name="Dechmann D.K.N."/>
            <person name="Locatelli A.G."/>
            <person name="Puechmaille S.J."/>
            <person name="Fedrigo O."/>
            <person name="Jarvis E.D."/>
            <person name="Hiller M."/>
            <person name="Vernes S.C."/>
            <person name="Myers E.W."/>
            <person name="Teeling E.C."/>
        </authorList>
    </citation>
    <scope>NUCLEOTIDE SEQUENCE [LARGE SCALE GENOMIC DNA]</scope>
    <source>
        <strain evidence="3">MRouAeg1</strain>
        <tissue evidence="3">Muscle</tissue>
    </source>
</reference>
<dbReference type="EMBL" id="JACASE010000010">
    <property type="protein sequence ID" value="KAF6431929.1"/>
    <property type="molecule type" value="Genomic_DNA"/>
</dbReference>
<evidence type="ECO:0000259" key="2">
    <source>
        <dbReference type="PROSITE" id="PS51838"/>
    </source>
</evidence>
<dbReference type="Proteomes" id="UP000593571">
    <property type="component" value="Unassembled WGS sequence"/>
</dbReference>
<dbReference type="GO" id="GO:0032021">
    <property type="term" value="C:NELF complex"/>
    <property type="evidence" value="ECO:0007669"/>
    <property type="project" value="TreeGrafter"/>
</dbReference>
<feature type="compositionally biased region" description="Low complexity" evidence="1">
    <location>
        <begin position="247"/>
        <end position="257"/>
    </location>
</feature>
<sequence length="444" mass="47810">MASMRESDTGLWLHNKLGATDELWAPPSIASLLTAAVIDNIRLCFHGLSSAVKLKLLLGTLHLPRRAVDEMKAALTEIIQLATLDSDPWVLMVADILKSFPDTGSLNLDLEEQNPNVQDVLGELREKAPLKGIPKQAPFRSPTTPSVFSPAGNRTPIPPSRTPLRKERGVKLLDISELDMVGAGREAKRRRKTLDTEVVEKPAKEETVVENATPDYAAGLVSTQKLGSLNTEPALPSTSYLPATPSVVPASSYVPSSETSPAPSSREAGRPPEEPSAPSPALPAQFKQRAPMYNSGLSPATPTPAAPTSPLTPTTPPAVVPAAQAPPVATVAPQTQPPAQQQPKKNLSLTREQMFAAQEMFKTANKVTRPEKALILGFMAGSRENPCQEQGDVIQIKLSEHTEDLPKSDGQGSTTMLVDTVFEMNYATGQWTRFKKYKPMANVS</sequence>
<evidence type="ECO:0000313" key="3">
    <source>
        <dbReference type="EMBL" id="KAF6431929.1"/>
    </source>
</evidence>
<comment type="caution">
    <text evidence="3">The sequence shown here is derived from an EMBL/GenBank/DDBJ whole genome shotgun (WGS) entry which is preliminary data.</text>
</comment>
<dbReference type="PANTHER" id="PTHR13328:SF4">
    <property type="entry name" value="NEGATIVE ELONGATION FACTOR A"/>
    <property type="match status" value="1"/>
</dbReference>
<accession>A0A7J8E9R9</accession>
<keyword evidence="4" id="KW-1185">Reference proteome</keyword>
<evidence type="ECO:0000313" key="4">
    <source>
        <dbReference type="Proteomes" id="UP000593571"/>
    </source>
</evidence>
<dbReference type="GO" id="GO:0034244">
    <property type="term" value="P:negative regulation of transcription elongation by RNA polymerase II"/>
    <property type="evidence" value="ECO:0007669"/>
    <property type="project" value="TreeGrafter"/>
</dbReference>
<dbReference type="InterPro" id="IPR052828">
    <property type="entry name" value="NELF-A_domain"/>
</dbReference>
<dbReference type="InterPro" id="IPR037517">
    <property type="entry name" value="HDAG_dom"/>
</dbReference>
<dbReference type="AlphaFoldDB" id="A0A7J8E9R9"/>
<dbReference type="Pfam" id="PF23553">
    <property type="entry name" value="NELF-A_N"/>
    <property type="match status" value="1"/>
</dbReference>
<dbReference type="GO" id="GO:0003746">
    <property type="term" value="F:translation elongation factor activity"/>
    <property type="evidence" value="ECO:0007669"/>
    <property type="project" value="UniProtKB-KW"/>
</dbReference>
<gene>
    <name evidence="3" type="ORF">HJG63_014067</name>
</gene>
<keyword evidence="3" id="KW-0251">Elongation factor</keyword>
<keyword evidence="3" id="KW-0648">Protein biosynthesis</keyword>
<feature type="compositionally biased region" description="Low complexity" evidence="1">
    <location>
        <begin position="327"/>
        <end position="343"/>
    </location>
</feature>
<dbReference type="InterPro" id="IPR056557">
    <property type="entry name" value="NELF-A_N"/>
</dbReference>
<proteinExistence type="predicted"/>